<feature type="domain" description="Reverse transcriptase" evidence="1">
    <location>
        <begin position="1"/>
        <end position="236"/>
    </location>
</feature>
<evidence type="ECO:0000313" key="2">
    <source>
        <dbReference type="EMBL" id="JAS71984.1"/>
    </source>
</evidence>
<sequence length="236" mass="26676">ISKIVPIFKNKGNCSKIINYRPVALLPVISKFFEKAICNRLIDFLEAKSILFVNQHGFMRGKSTLSAIIKFLNEIMEGMINGDFICGVFLDLQKAFDCVNINILLDKLENYGIRGTPHDLLKSYLVCRKQFVTIKNDQGEVTSKKSDIKWGVTQGSVLGPLLFLIYINDIGNVSNPNQTILYADDTSILYKHKNLEDLEIIANIQINNIVQYFNENFLTVNANKSTALNFTSNKKS</sequence>
<protein>
    <recommendedName>
        <fullName evidence="1">Reverse transcriptase domain-containing protein</fullName>
    </recommendedName>
</protein>
<proteinExistence type="predicted"/>
<accession>A0A1B6HBB6</accession>
<dbReference type="PANTHER" id="PTHR33332">
    <property type="entry name" value="REVERSE TRANSCRIPTASE DOMAIN-CONTAINING PROTEIN"/>
    <property type="match status" value="1"/>
</dbReference>
<reference evidence="2" key="1">
    <citation type="submission" date="2015-11" db="EMBL/GenBank/DDBJ databases">
        <title>De novo transcriptome assembly of four potential Pierce s Disease insect vectors from Arizona vineyards.</title>
        <authorList>
            <person name="Tassone E.E."/>
        </authorList>
    </citation>
    <scope>NUCLEOTIDE SEQUENCE</scope>
</reference>
<dbReference type="GO" id="GO:0071897">
    <property type="term" value="P:DNA biosynthetic process"/>
    <property type="evidence" value="ECO:0007669"/>
    <property type="project" value="UniProtKB-ARBA"/>
</dbReference>
<dbReference type="SUPFAM" id="SSF56672">
    <property type="entry name" value="DNA/RNA polymerases"/>
    <property type="match status" value="1"/>
</dbReference>
<feature type="non-terminal residue" evidence="2">
    <location>
        <position position="236"/>
    </location>
</feature>
<dbReference type="InterPro" id="IPR043502">
    <property type="entry name" value="DNA/RNA_pol_sf"/>
</dbReference>
<dbReference type="Pfam" id="PF00078">
    <property type="entry name" value="RVT_1"/>
    <property type="match status" value="1"/>
</dbReference>
<name>A0A1B6HBB6_9HEMI</name>
<dbReference type="AlphaFoldDB" id="A0A1B6HBB6"/>
<organism evidence="2">
    <name type="scientific">Homalodisca liturata</name>
    <dbReference type="NCBI Taxonomy" id="320908"/>
    <lineage>
        <taxon>Eukaryota</taxon>
        <taxon>Metazoa</taxon>
        <taxon>Ecdysozoa</taxon>
        <taxon>Arthropoda</taxon>
        <taxon>Hexapoda</taxon>
        <taxon>Insecta</taxon>
        <taxon>Pterygota</taxon>
        <taxon>Neoptera</taxon>
        <taxon>Paraneoptera</taxon>
        <taxon>Hemiptera</taxon>
        <taxon>Auchenorrhyncha</taxon>
        <taxon>Membracoidea</taxon>
        <taxon>Cicadellidae</taxon>
        <taxon>Cicadellinae</taxon>
        <taxon>Proconiini</taxon>
        <taxon>Homalodisca</taxon>
    </lineage>
</organism>
<dbReference type="PROSITE" id="PS50878">
    <property type="entry name" value="RT_POL"/>
    <property type="match status" value="1"/>
</dbReference>
<dbReference type="InterPro" id="IPR000477">
    <property type="entry name" value="RT_dom"/>
</dbReference>
<gene>
    <name evidence="2" type="ORF">g.29138</name>
</gene>
<dbReference type="EMBL" id="GECU01035722">
    <property type="protein sequence ID" value="JAS71984.1"/>
    <property type="molecule type" value="Transcribed_RNA"/>
</dbReference>
<dbReference type="CDD" id="cd01650">
    <property type="entry name" value="RT_nLTR_like"/>
    <property type="match status" value="1"/>
</dbReference>
<evidence type="ECO:0000259" key="1">
    <source>
        <dbReference type="PROSITE" id="PS50878"/>
    </source>
</evidence>
<feature type="non-terminal residue" evidence="2">
    <location>
        <position position="1"/>
    </location>
</feature>